<dbReference type="EMBL" id="MN738808">
    <property type="protein sequence ID" value="QHS84492.1"/>
    <property type="molecule type" value="Genomic_DNA"/>
</dbReference>
<keyword evidence="1" id="KW-0812">Transmembrane</keyword>
<dbReference type="AlphaFoldDB" id="A0A6C0AXK5"/>
<sequence>MDANYNTDLVETIYLENIENYIIINEEMYKTIISNIGYNYLLILFTMSCFVGALCSIKKRKNDYVLVEDAKPVTAEIIHKV</sequence>
<reference evidence="2" key="1">
    <citation type="journal article" date="2020" name="Nature">
        <title>Giant virus diversity and host interactions through global metagenomics.</title>
        <authorList>
            <person name="Schulz F."/>
            <person name="Roux S."/>
            <person name="Paez-Espino D."/>
            <person name="Jungbluth S."/>
            <person name="Walsh D.A."/>
            <person name="Denef V.J."/>
            <person name="McMahon K.D."/>
            <person name="Konstantinidis K.T."/>
            <person name="Eloe-Fadrosh E.A."/>
            <person name="Kyrpides N.C."/>
            <person name="Woyke T."/>
        </authorList>
    </citation>
    <scope>NUCLEOTIDE SEQUENCE</scope>
    <source>
        <strain evidence="2">GVMAG-S-ERX556022-25</strain>
    </source>
</reference>
<proteinExistence type="predicted"/>
<keyword evidence="1" id="KW-0472">Membrane</keyword>
<keyword evidence="1" id="KW-1133">Transmembrane helix</keyword>
<evidence type="ECO:0000313" key="2">
    <source>
        <dbReference type="EMBL" id="QHS84492.1"/>
    </source>
</evidence>
<feature type="transmembrane region" description="Helical" evidence="1">
    <location>
        <begin position="38"/>
        <end position="57"/>
    </location>
</feature>
<evidence type="ECO:0000256" key="1">
    <source>
        <dbReference type="SAM" id="Phobius"/>
    </source>
</evidence>
<name>A0A6C0AXK5_9ZZZZ</name>
<organism evidence="2">
    <name type="scientific">viral metagenome</name>
    <dbReference type="NCBI Taxonomy" id="1070528"/>
    <lineage>
        <taxon>unclassified sequences</taxon>
        <taxon>metagenomes</taxon>
        <taxon>organismal metagenomes</taxon>
    </lineage>
</organism>
<accession>A0A6C0AXK5</accession>
<protein>
    <submittedName>
        <fullName evidence="2">Uncharacterized protein</fullName>
    </submittedName>
</protein>